<evidence type="ECO:0000313" key="2">
    <source>
        <dbReference type="Proteomes" id="UP000030653"/>
    </source>
</evidence>
<dbReference type="Proteomes" id="UP000030653">
    <property type="component" value="Unassembled WGS sequence"/>
</dbReference>
<sequence length="169" mass="19146">MFGKLLDAIRGGRSVYLVVYHREVSAREGPAHWAIWIPHRNAAEFGKLIHVVGDTRVMGFRVQFRHHAQVTFTDRRYDLILLDDDVSSRLIVDKPQYEVREPSYTEKRQQPVDDMERYALAIPAPPLTPDGGTFAGDCQTWIWQVVTSLVDNGVLKQSALAALEDVSTV</sequence>
<keyword evidence="2" id="KW-1185">Reference proteome</keyword>
<dbReference type="InterPro" id="IPR046670">
    <property type="entry name" value="DUF6540"/>
</dbReference>
<name>M5FUI5_DACPD</name>
<reference evidence="1 2" key="1">
    <citation type="journal article" date="2012" name="Science">
        <title>The Paleozoic origin of enzymatic lignin decomposition reconstructed from 31 fungal genomes.</title>
        <authorList>
            <person name="Floudas D."/>
            <person name="Binder M."/>
            <person name="Riley R."/>
            <person name="Barry K."/>
            <person name="Blanchette R.A."/>
            <person name="Henrissat B."/>
            <person name="Martinez A.T."/>
            <person name="Otillar R."/>
            <person name="Spatafora J.W."/>
            <person name="Yadav J.S."/>
            <person name="Aerts A."/>
            <person name="Benoit I."/>
            <person name="Boyd A."/>
            <person name="Carlson A."/>
            <person name="Copeland A."/>
            <person name="Coutinho P.M."/>
            <person name="de Vries R.P."/>
            <person name="Ferreira P."/>
            <person name="Findley K."/>
            <person name="Foster B."/>
            <person name="Gaskell J."/>
            <person name="Glotzer D."/>
            <person name="Gorecki P."/>
            <person name="Heitman J."/>
            <person name="Hesse C."/>
            <person name="Hori C."/>
            <person name="Igarashi K."/>
            <person name="Jurgens J.A."/>
            <person name="Kallen N."/>
            <person name="Kersten P."/>
            <person name="Kohler A."/>
            <person name="Kuees U."/>
            <person name="Kumar T.K.A."/>
            <person name="Kuo A."/>
            <person name="LaButti K."/>
            <person name="Larrondo L.F."/>
            <person name="Lindquist E."/>
            <person name="Ling A."/>
            <person name="Lombard V."/>
            <person name="Lucas S."/>
            <person name="Lundell T."/>
            <person name="Martin R."/>
            <person name="McLaughlin D.J."/>
            <person name="Morgenstern I."/>
            <person name="Morin E."/>
            <person name="Murat C."/>
            <person name="Nagy L.G."/>
            <person name="Nolan M."/>
            <person name="Ohm R.A."/>
            <person name="Patyshakuliyeva A."/>
            <person name="Rokas A."/>
            <person name="Ruiz-Duenas F.J."/>
            <person name="Sabat G."/>
            <person name="Salamov A."/>
            <person name="Samejima M."/>
            <person name="Schmutz J."/>
            <person name="Slot J.C."/>
            <person name="St John F."/>
            <person name="Stenlid J."/>
            <person name="Sun H."/>
            <person name="Sun S."/>
            <person name="Syed K."/>
            <person name="Tsang A."/>
            <person name="Wiebenga A."/>
            <person name="Young D."/>
            <person name="Pisabarro A."/>
            <person name="Eastwood D.C."/>
            <person name="Martin F."/>
            <person name="Cullen D."/>
            <person name="Grigoriev I.V."/>
            <person name="Hibbett D.S."/>
        </authorList>
    </citation>
    <scope>NUCLEOTIDE SEQUENCE [LARGE SCALE GENOMIC DNA]</scope>
    <source>
        <strain evidence="1 2">DJM-731 SS1</strain>
    </source>
</reference>
<dbReference type="AlphaFoldDB" id="M5FUI5"/>
<accession>M5FUI5</accession>
<proteinExistence type="predicted"/>
<dbReference type="OrthoDB" id="2999773at2759"/>
<protein>
    <submittedName>
        <fullName evidence="1">Uncharacterized protein</fullName>
    </submittedName>
</protein>
<evidence type="ECO:0000313" key="1">
    <source>
        <dbReference type="EMBL" id="EJT99898.1"/>
    </source>
</evidence>
<dbReference type="GeneID" id="63688307"/>
<dbReference type="RefSeq" id="XP_040626796.1">
    <property type="nucleotide sequence ID" value="XM_040773245.1"/>
</dbReference>
<gene>
    <name evidence="1" type="ORF">DACRYDRAFT_23449</name>
</gene>
<dbReference type="HOGENOM" id="CLU_099931_1_1_1"/>
<dbReference type="STRING" id="1858805.M5FUI5"/>
<organism evidence="1 2">
    <name type="scientific">Dacryopinax primogenitus (strain DJM 731)</name>
    <name type="common">Brown rot fungus</name>
    <dbReference type="NCBI Taxonomy" id="1858805"/>
    <lineage>
        <taxon>Eukaryota</taxon>
        <taxon>Fungi</taxon>
        <taxon>Dikarya</taxon>
        <taxon>Basidiomycota</taxon>
        <taxon>Agaricomycotina</taxon>
        <taxon>Dacrymycetes</taxon>
        <taxon>Dacrymycetales</taxon>
        <taxon>Dacrymycetaceae</taxon>
        <taxon>Dacryopinax</taxon>
    </lineage>
</organism>
<dbReference type="EMBL" id="JH795868">
    <property type="protein sequence ID" value="EJT99898.1"/>
    <property type="molecule type" value="Genomic_DNA"/>
</dbReference>
<dbReference type="Pfam" id="PF20174">
    <property type="entry name" value="DUF6540"/>
    <property type="match status" value="1"/>
</dbReference>